<dbReference type="RefSeq" id="XP_016619530.1">
    <property type="nucleotide sequence ID" value="XM_016764448.1"/>
</dbReference>
<evidence type="ECO:0000313" key="1">
    <source>
        <dbReference type="EMBL" id="KIW92861.1"/>
    </source>
</evidence>
<dbReference type="Proteomes" id="UP000053789">
    <property type="component" value="Unassembled WGS sequence"/>
</dbReference>
<name>A0A0D2ESK7_CLAB1</name>
<gene>
    <name evidence="1" type="ORF">Z519_06710</name>
</gene>
<dbReference type="HOGENOM" id="CLU_1959327_0_0_1"/>
<evidence type="ECO:0000313" key="2">
    <source>
        <dbReference type="Proteomes" id="UP000053789"/>
    </source>
</evidence>
<keyword evidence="2" id="KW-1185">Reference proteome</keyword>
<accession>A0A0D2ESK7</accession>
<protein>
    <submittedName>
        <fullName evidence="1">Uncharacterized protein</fullName>
    </submittedName>
</protein>
<organism evidence="1 2">
    <name type="scientific">Cladophialophora bantiana (strain ATCC 10958 / CBS 173.52 / CDC B-1940 / NIH 8579)</name>
    <name type="common">Xylohypha bantiana</name>
    <dbReference type="NCBI Taxonomy" id="1442370"/>
    <lineage>
        <taxon>Eukaryota</taxon>
        <taxon>Fungi</taxon>
        <taxon>Dikarya</taxon>
        <taxon>Ascomycota</taxon>
        <taxon>Pezizomycotina</taxon>
        <taxon>Eurotiomycetes</taxon>
        <taxon>Chaetothyriomycetidae</taxon>
        <taxon>Chaetothyriales</taxon>
        <taxon>Herpotrichiellaceae</taxon>
        <taxon>Cladophialophora</taxon>
    </lineage>
</organism>
<dbReference type="OrthoDB" id="3565018at2759"/>
<dbReference type="GeneID" id="27699638"/>
<sequence length="128" mass="14819">MEDLQCDQWKNAELASRLKRRLCGEGEFENYQFSVYSVHENINKMAEKLKSCEPLQMGRLTKASNFKNSGASSNSLSARRGSKNKLLTWGNKSTALASFSARLKHLRRRDNHVAQRYLNIWSRQRNKP</sequence>
<dbReference type="EMBL" id="KN846988">
    <property type="protein sequence ID" value="KIW92861.1"/>
    <property type="molecule type" value="Genomic_DNA"/>
</dbReference>
<reference evidence="1" key="1">
    <citation type="submission" date="2015-01" db="EMBL/GenBank/DDBJ databases">
        <title>The Genome Sequence of Cladophialophora bantiana CBS 173.52.</title>
        <authorList>
            <consortium name="The Broad Institute Genomics Platform"/>
            <person name="Cuomo C."/>
            <person name="de Hoog S."/>
            <person name="Gorbushina A."/>
            <person name="Stielow B."/>
            <person name="Teixiera M."/>
            <person name="Abouelleil A."/>
            <person name="Chapman S.B."/>
            <person name="Priest M."/>
            <person name="Young S.K."/>
            <person name="Wortman J."/>
            <person name="Nusbaum C."/>
            <person name="Birren B."/>
        </authorList>
    </citation>
    <scope>NUCLEOTIDE SEQUENCE [LARGE SCALE GENOMIC DNA]</scope>
    <source>
        <strain evidence="1">CBS 173.52</strain>
    </source>
</reference>
<dbReference type="AlphaFoldDB" id="A0A0D2ESK7"/>
<proteinExistence type="predicted"/>